<gene>
    <name evidence="7" type="primary">cysG_2</name>
    <name evidence="8" type="ORF">DFR61_10140</name>
    <name evidence="7" type="ORF">NCTC10597_01905</name>
</gene>
<dbReference type="RefSeq" id="WP_109348238.1">
    <property type="nucleotide sequence ID" value="NZ_BJUE01000016.1"/>
</dbReference>
<organism evidence="7 9">
    <name type="scientific">Kurthia zopfii</name>
    <dbReference type="NCBI Taxonomy" id="1650"/>
    <lineage>
        <taxon>Bacteria</taxon>
        <taxon>Bacillati</taxon>
        <taxon>Bacillota</taxon>
        <taxon>Bacilli</taxon>
        <taxon>Bacillales</taxon>
        <taxon>Caryophanaceae</taxon>
        <taxon>Kurthia</taxon>
    </lineage>
</organism>
<dbReference type="Gene3D" id="3.40.50.720">
    <property type="entry name" value="NAD(P)-binding Rossmann-like Domain"/>
    <property type="match status" value="1"/>
</dbReference>
<dbReference type="PANTHER" id="PTHR35330">
    <property type="entry name" value="SIROHEME BIOSYNTHESIS PROTEIN MET8"/>
    <property type="match status" value="1"/>
</dbReference>
<keyword evidence="3" id="KW-0560">Oxidoreductase</keyword>
<evidence type="ECO:0000313" key="10">
    <source>
        <dbReference type="Proteomes" id="UP000294641"/>
    </source>
</evidence>
<dbReference type="AlphaFoldDB" id="A0A2U3AHB4"/>
<sequence>MSYLPIFIKNKDCHVLIVGGGRIAWNKYKLCKEAKMNITVVAEQFCEAFQHEENADFLERPYIDGEASKYELVIAATNNTQVNTVISQQAKQFVCRTDAVEKGNCLLPSAIHRGDFVISWTTGGASPFLSKTIKQKLETTFDEDYEGYLTFLKAVRAEHKDNKALLRYVVAERFISMTDEERWLEIKKFIPTLN</sequence>
<evidence type="ECO:0000313" key="7">
    <source>
        <dbReference type="EMBL" id="STX10190.1"/>
    </source>
</evidence>
<evidence type="ECO:0000313" key="9">
    <source>
        <dbReference type="Proteomes" id="UP000254330"/>
    </source>
</evidence>
<dbReference type="GO" id="GO:0043115">
    <property type="term" value="F:precorrin-2 dehydrogenase activity"/>
    <property type="evidence" value="ECO:0007669"/>
    <property type="project" value="UniProtKB-EC"/>
</dbReference>
<dbReference type="SUPFAM" id="SSF75615">
    <property type="entry name" value="Siroheme synthase middle domains-like"/>
    <property type="match status" value="1"/>
</dbReference>
<dbReference type="SUPFAM" id="SSF51735">
    <property type="entry name" value="NAD(P)-binding Rossmann-fold domains"/>
    <property type="match status" value="1"/>
</dbReference>
<evidence type="ECO:0000256" key="5">
    <source>
        <dbReference type="ARBA" id="ARBA00023244"/>
    </source>
</evidence>
<dbReference type="Pfam" id="PF13241">
    <property type="entry name" value="NAD_binding_7"/>
    <property type="match status" value="1"/>
</dbReference>
<comment type="caution">
    <text evidence="7">The sequence shown here is derived from an EMBL/GenBank/DDBJ whole genome shotgun (WGS) entry which is preliminary data.</text>
</comment>
<dbReference type="Gene3D" id="1.10.8.610">
    <property type="entry name" value="SirC, precorrin-2 dehydrogenase, C-terminal helical domain-like"/>
    <property type="match status" value="1"/>
</dbReference>
<dbReference type="UniPathway" id="UPA00262">
    <property type="reaction ID" value="UER00222"/>
</dbReference>
<dbReference type="InterPro" id="IPR028161">
    <property type="entry name" value="Met8-like"/>
</dbReference>
<evidence type="ECO:0000313" key="8">
    <source>
        <dbReference type="EMBL" id="TDR44204.1"/>
    </source>
</evidence>
<dbReference type="NCBIfam" id="TIGR01470">
    <property type="entry name" value="cysG_Nterm"/>
    <property type="match status" value="1"/>
</dbReference>
<keyword evidence="4" id="KW-0520">NAD</keyword>
<comment type="pathway">
    <text evidence="1">Porphyrin-containing compound metabolism; siroheme biosynthesis; sirohydrochlorin from precorrin-2: step 1/1.</text>
</comment>
<reference evidence="8 10" key="2">
    <citation type="submission" date="2019-03" db="EMBL/GenBank/DDBJ databases">
        <title>Genomic Encyclopedia of Type Strains, Phase IV (KMG-IV): sequencing the most valuable type-strain genomes for metagenomic binning, comparative biology and taxonomic classification.</title>
        <authorList>
            <person name="Goeker M."/>
        </authorList>
    </citation>
    <scope>NUCLEOTIDE SEQUENCE [LARGE SCALE GENOMIC DNA]</scope>
    <source>
        <strain evidence="8 10">DSM 20580</strain>
    </source>
</reference>
<name>A0A2U3AHB4_9BACL</name>
<dbReference type="EC" id="1.3.1.76" evidence="2"/>
<reference evidence="7 9" key="1">
    <citation type="submission" date="2018-06" db="EMBL/GenBank/DDBJ databases">
        <authorList>
            <consortium name="Pathogen Informatics"/>
            <person name="Doyle S."/>
        </authorList>
    </citation>
    <scope>NUCLEOTIDE SEQUENCE [LARGE SCALE GENOMIC DNA]</scope>
    <source>
        <strain evidence="7 9">NCTC10597</strain>
    </source>
</reference>
<evidence type="ECO:0000256" key="1">
    <source>
        <dbReference type="ARBA" id="ARBA00005010"/>
    </source>
</evidence>
<keyword evidence="5" id="KW-0627">Porphyrin biosynthesis</keyword>
<keyword evidence="10" id="KW-1185">Reference proteome</keyword>
<accession>A0A2U3AHB4</accession>
<evidence type="ECO:0000256" key="2">
    <source>
        <dbReference type="ARBA" id="ARBA00012400"/>
    </source>
</evidence>
<dbReference type="InterPro" id="IPR006367">
    <property type="entry name" value="Sirohaem_synthase_N"/>
</dbReference>
<dbReference type="InterPro" id="IPR036291">
    <property type="entry name" value="NAD(P)-bd_dom_sf"/>
</dbReference>
<comment type="catalytic activity">
    <reaction evidence="6">
        <text>precorrin-2 + NAD(+) = sirohydrochlorin + NADH + 2 H(+)</text>
        <dbReference type="Rhea" id="RHEA:15613"/>
        <dbReference type="ChEBI" id="CHEBI:15378"/>
        <dbReference type="ChEBI" id="CHEBI:57540"/>
        <dbReference type="ChEBI" id="CHEBI:57945"/>
        <dbReference type="ChEBI" id="CHEBI:58351"/>
        <dbReference type="ChEBI" id="CHEBI:58827"/>
        <dbReference type="EC" id="1.3.1.76"/>
    </reaction>
</comment>
<evidence type="ECO:0000256" key="3">
    <source>
        <dbReference type="ARBA" id="ARBA00023002"/>
    </source>
</evidence>
<dbReference type="InterPro" id="IPR042518">
    <property type="entry name" value="SirC_C"/>
</dbReference>
<dbReference type="OrthoDB" id="9773765at2"/>
<dbReference type="GO" id="GO:0019354">
    <property type="term" value="P:siroheme biosynthetic process"/>
    <property type="evidence" value="ECO:0007669"/>
    <property type="project" value="UniProtKB-UniPathway"/>
</dbReference>
<evidence type="ECO:0000256" key="6">
    <source>
        <dbReference type="ARBA" id="ARBA00047561"/>
    </source>
</evidence>
<dbReference type="GO" id="GO:0004325">
    <property type="term" value="F:ferrochelatase activity"/>
    <property type="evidence" value="ECO:0007669"/>
    <property type="project" value="InterPro"/>
</dbReference>
<evidence type="ECO:0000256" key="4">
    <source>
        <dbReference type="ARBA" id="ARBA00023027"/>
    </source>
</evidence>
<dbReference type="Proteomes" id="UP000254330">
    <property type="component" value="Unassembled WGS sequence"/>
</dbReference>
<protein>
    <recommendedName>
        <fullName evidence="2">precorrin-2 dehydrogenase</fullName>
        <ecNumber evidence="2">1.3.1.76</ecNumber>
    </recommendedName>
</protein>
<dbReference type="PANTHER" id="PTHR35330:SF1">
    <property type="entry name" value="SIROHEME BIOSYNTHESIS PROTEIN MET8"/>
    <property type="match status" value="1"/>
</dbReference>
<dbReference type="Proteomes" id="UP000294641">
    <property type="component" value="Unassembled WGS sequence"/>
</dbReference>
<proteinExistence type="predicted"/>
<dbReference type="EMBL" id="UGNP01000001">
    <property type="protein sequence ID" value="STX10190.1"/>
    <property type="molecule type" value="Genomic_DNA"/>
</dbReference>
<dbReference type="EMBL" id="SNZG01000001">
    <property type="protein sequence ID" value="TDR44204.1"/>
    <property type="molecule type" value="Genomic_DNA"/>
</dbReference>